<feature type="domain" description="Methyltransferase type 11" evidence="1">
    <location>
        <begin position="10"/>
        <end position="104"/>
    </location>
</feature>
<dbReference type="Proteomes" id="UP000034739">
    <property type="component" value="Unassembled WGS sequence"/>
</dbReference>
<accession>A0A0G1U0V1</accession>
<dbReference type="AlphaFoldDB" id="A0A0G1U0V1"/>
<evidence type="ECO:0000313" key="3">
    <source>
        <dbReference type="Proteomes" id="UP000034739"/>
    </source>
</evidence>
<sequence length="192" mass="21725">MAKEAQSRILDIGIGSGGGYIDLDGPGTLRVGMDMYNSRLKKLKQHYATPVCRADAEDGLPFPADTFPNIEMMFPHNELLFGLVTAKAQLWKELYRVLKDGGSVEIVFDVPPEGYREIEFKDGKIVRLLQPEDRMWRVAANFGFEVAVKMLTRSQVRAIGSKFAYITAKHMKDPHHKAYLLQAFKHGENLIR</sequence>
<gene>
    <name evidence="2" type="ORF">UY16_C0021G0009</name>
</gene>
<dbReference type="GO" id="GO:0008757">
    <property type="term" value="F:S-adenosylmethionine-dependent methyltransferase activity"/>
    <property type="evidence" value="ECO:0007669"/>
    <property type="project" value="InterPro"/>
</dbReference>
<reference evidence="2 3" key="1">
    <citation type="journal article" date="2015" name="Nature">
        <title>rRNA introns, odd ribosomes, and small enigmatic genomes across a large radiation of phyla.</title>
        <authorList>
            <person name="Brown C.T."/>
            <person name="Hug L.A."/>
            <person name="Thomas B.C."/>
            <person name="Sharon I."/>
            <person name="Castelle C.J."/>
            <person name="Singh A."/>
            <person name="Wilkins M.J."/>
            <person name="Williams K.H."/>
            <person name="Banfield J.F."/>
        </authorList>
    </citation>
    <scope>NUCLEOTIDE SEQUENCE [LARGE SCALE GENOMIC DNA]</scope>
</reference>
<comment type="caution">
    <text evidence="2">The sequence shown here is derived from an EMBL/GenBank/DDBJ whole genome shotgun (WGS) entry which is preliminary data.</text>
</comment>
<protein>
    <recommendedName>
        <fullName evidence="1">Methyltransferase type 11 domain-containing protein</fullName>
    </recommendedName>
</protein>
<proteinExistence type="predicted"/>
<dbReference type="Gene3D" id="3.40.50.150">
    <property type="entry name" value="Vaccinia Virus protein VP39"/>
    <property type="match status" value="1"/>
</dbReference>
<dbReference type="EMBL" id="LCOY01000021">
    <property type="protein sequence ID" value="KKU87659.1"/>
    <property type="molecule type" value="Genomic_DNA"/>
</dbReference>
<dbReference type="InterPro" id="IPR013216">
    <property type="entry name" value="Methyltransf_11"/>
</dbReference>
<dbReference type="SUPFAM" id="SSF53335">
    <property type="entry name" value="S-adenosyl-L-methionine-dependent methyltransferases"/>
    <property type="match status" value="1"/>
</dbReference>
<name>A0A0G1U0V1_9BACT</name>
<evidence type="ECO:0000313" key="2">
    <source>
        <dbReference type="EMBL" id="KKU87659.1"/>
    </source>
</evidence>
<organism evidence="2 3">
    <name type="scientific">Candidatus Gottesmanbacteria bacterium GW2011_GWA2_47_9</name>
    <dbReference type="NCBI Taxonomy" id="1618445"/>
    <lineage>
        <taxon>Bacteria</taxon>
        <taxon>Candidatus Gottesmaniibacteriota</taxon>
    </lineage>
</organism>
<dbReference type="InterPro" id="IPR029063">
    <property type="entry name" value="SAM-dependent_MTases_sf"/>
</dbReference>
<dbReference type="Pfam" id="PF08241">
    <property type="entry name" value="Methyltransf_11"/>
    <property type="match status" value="1"/>
</dbReference>
<evidence type="ECO:0000259" key="1">
    <source>
        <dbReference type="Pfam" id="PF08241"/>
    </source>
</evidence>